<name>A0ABQ6HQZ4_9MICO</name>
<evidence type="ECO:0000256" key="1">
    <source>
        <dbReference type="SAM" id="MobiDB-lite"/>
    </source>
</evidence>
<evidence type="ECO:0000313" key="2">
    <source>
        <dbReference type="EMBL" id="GMA20508.1"/>
    </source>
</evidence>
<feature type="region of interest" description="Disordered" evidence="1">
    <location>
        <begin position="170"/>
        <end position="205"/>
    </location>
</feature>
<gene>
    <name evidence="2" type="ORF">GCM10025862_25290</name>
</gene>
<accession>A0ABQ6HQZ4</accession>
<sequence>MSAAVGTLVRTIGNGDAQGSTALLRLAVRDIGAARTWDEHVLAARTVLWGLPDSQRPRALGLLDHAVGAAVGELRNRRAPRNPVPVHLACLPGHLDHAALRLLEAALCERSIESRSLPTEATVAAAVGTFSALGSGVLAVFVAEGPLPSQLAPRVRQAVMGVDQVYWGRGGCTGPGRRPRSRTWSARSSPEPSRERGSRSPVTRL</sequence>
<evidence type="ECO:0000313" key="3">
    <source>
        <dbReference type="Proteomes" id="UP001157109"/>
    </source>
</evidence>
<proteinExistence type="predicted"/>
<dbReference type="Proteomes" id="UP001157109">
    <property type="component" value="Unassembled WGS sequence"/>
</dbReference>
<protein>
    <submittedName>
        <fullName evidence="2">Uncharacterized protein</fullName>
    </submittedName>
</protein>
<keyword evidence="3" id="KW-1185">Reference proteome</keyword>
<comment type="caution">
    <text evidence="2">The sequence shown here is derived from an EMBL/GenBank/DDBJ whole genome shotgun (WGS) entry which is preliminary data.</text>
</comment>
<dbReference type="EMBL" id="BSUJ01000001">
    <property type="protein sequence ID" value="GMA20508.1"/>
    <property type="molecule type" value="Genomic_DNA"/>
</dbReference>
<feature type="compositionally biased region" description="Low complexity" evidence="1">
    <location>
        <begin position="182"/>
        <end position="191"/>
    </location>
</feature>
<dbReference type="RefSeq" id="WP_284284632.1">
    <property type="nucleotide sequence ID" value="NZ_BSUJ01000001.1"/>
</dbReference>
<reference evidence="3" key="1">
    <citation type="journal article" date="2019" name="Int. J. Syst. Evol. Microbiol.">
        <title>The Global Catalogue of Microorganisms (GCM) 10K type strain sequencing project: providing services to taxonomists for standard genome sequencing and annotation.</title>
        <authorList>
            <consortium name="The Broad Institute Genomics Platform"/>
            <consortium name="The Broad Institute Genome Sequencing Center for Infectious Disease"/>
            <person name="Wu L."/>
            <person name="Ma J."/>
        </authorList>
    </citation>
    <scope>NUCLEOTIDE SEQUENCE [LARGE SCALE GENOMIC DNA]</scope>
    <source>
        <strain evidence="3">NBRC 105830</strain>
    </source>
</reference>
<organism evidence="2 3">
    <name type="scientific">Arsenicicoccus piscis</name>
    <dbReference type="NCBI Taxonomy" id="673954"/>
    <lineage>
        <taxon>Bacteria</taxon>
        <taxon>Bacillati</taxon>
        <taxon>Actinomycetota</taxon>
        <taxon>Actinomycetes</taxon>
        <taxon>Micrococcales</taxon>
        <taxon>Intrasporangiaceae</taxon>
        <taxon>Arsenicicoccus</taxon>
    </lineage>
</organism>